<keyword evidence="10" id="KW-0496">Mitochondrion</keyword>
<dbReference type="InterPro" id="IPR027417">
    <property type="entry name" value="P-loop_NTPase"/>
</dbReference>
<dbReference type="InterPro" id="IPR050747">
    <property type="entry name" value="Mitochondrial_chaperone_BCS1"/>
</dbReference>
<evidence type="ECO:0000256" key="9">
    <source>
        <dbReference type="ARBA" id="ARBA00022989"/>
    </source>
</evidence>
<evidence type="ECO:0000256" key="11">
    <source>
        <dbReference type="ARBA" id="ARBA00023136"/>
    </source>
</evidence>
<dbReference type="WBParaSite" id="ACRNAN_scaffold79.g25092.t1">
    <property type="protein sequence ID" value="ACRNAN_scaffold79.g25092.t1"/>
    <property type="gene ID" value="ACRNAN_scaffold79.g25092"/>
</dbReference>
<evidence type="ECO:0000259" key="15">
    <source>
        <dbReference type="SMART" id="SM00382"/>
    </source>
</evidence>
<name>A0A914EHE5_9BILA</name>
<feature type="domain" description="AAA+ ATPase" evidence="15">
    <location>
        <begin position="257"/>
        <end position="393"/>
    </location>
</feature>
<dbReference type="PANTHER" id="PTHR23070">
    <property type="entry name" value="BCS1 AAA-TYPE ATPASE"/>
    <property type="match status" value="1"/>
</dbReference>
<comment type="similarity">
    <text evidence="2">Belongs to the AAA ATPase family. BCS1 subfamily.</text>
</comment>
<keyword evidence="9" id="KW-1133">Transmembrane helix</keyword>
<dbReference type="CDD" id="cd19510">
    <property type="entry name" value="RecA-like_BCS1"/>
    <property type="match status" value="1"/>
</dbReference>
<dbReference type="Proteomes" id="UP000887540">
    <property type="component" value="Unplaced"/>
</dbReference>
<keyword evidence="7" id="KW-0378">Hydrolase</keyword>
<dbReference type="Pfam" id="PF08740">
    <property type="entry name" value="BCS1_N"/>
    <property type="match status" value="1"/>
</dbReference>
<evidence type="ECO:0000256" key="5">
    <source>
        <dbReference type="ARBA" id="ARBA00022741"/>
    </source>
</evidence>
<keyword evidence="17" id="KW-1185">Reference proteome</keyword>
<reference evidence="18" key="1">
    <citation type="submission" date="2022-11" db="UniProtKB">
        <authorList>
            <consortium name="WormBaseParasite"/>
        </authorList>
    </citation>
    <scope>IDENTIFICATION</scope>
</reference>
<feature type="domain" description="BCS1 N-terminal" evidence="16">
    <location>
        <begin position="51"/>
        <end position="226"/>
    </location>
</feature>
<evidence type="ECO:0000256" key="4">
    <source>
        <dbReference type="ARBA" id="ARBA00022692"/>
    </source>
</evidence>
<evidence type="ECO:0000256" key="13">
    <source>
        <dbReference type="ARBA" id="ARBA00048778"/>
    </source>
</evidence>
<comment type="catalytic activity">
    <reaction evidence="13">
        <text>ATP + H2O = ADP + phosphate + H(+)</text>
        <dbReference type="Rhea" id="RHEA:13065"/>
        <dbReference type="ChEBI" id="CHEBI:15377"/>
        <dbReference type="ChEBI" id="CHEBI:15378"/>
        <dbReference type="ChEBI" id="CHEBI:30616"/>
        <dbReference type="ChEBI" id="CHEBI:43474"/>
        <dbReference type="ChEBI" id="CHEBI:456216"/>
    </reaction>
    <physiologicalReaction direction="left-to-right" evidence="13">
        <dbReference type="Rhea" id="RHEA:13066"/>
    </physiologicalReaction>
</comment>
<comment type="subcellular location">
    <subcellularLocation>
        <location evidence="1">Mitochondrion inner membrane</location>
        <topology evidence="1">Single-pass membrane protein</topology>
    </subcellularLocation>
</comment>
<evidence type="ECO:0000256" key="10">
    <source>
        <dbReference type="ARBA" id="ARBA00023128"/>
    </source>
</evidence>
<dbReference type="SMART" id="SM01024">
    <property type="entry name" value="BCS1_N"/>
    <property type="match status" value="1"/>
</dbReference>
<dbReference type="GO" id="GO:0005524">
    <property type="term" value="F:ATP binding"/>
    <property type="evidence" value="ECO:0007669"/>
    <property type="project" value="UniProtKB-KW"/>
</dbReference>
<dbReference type="FunFam" id="3.40.50.300:FF:000768">
    <property type="entry name" value="Probable mitochondrial chaperone bcs1"/>
    <property type="match status" value="1"/>
</dbReference>
<dbReference type="InterPro" id="IPR003959">
    <property type="entry name" value="ATPase_AAA_core"/>
</dbReference>
<dbReference type="GO" id="GO:0016887">
    <property type="term" value="F:ATP hydrolysis activity"/>
    <property type="evidence" value="ECO:0007669"/>
    <property type="project" value="InterPro"/>
</dbReference>
<dbReference type="GO" id="GO:0034551">
    <property type="term" value="P:mitochondrial respiratory chain complex III assembly"/>
    <property type="evidence" value="ECO:0007669"/>
    <property type="project" value="UniProtKB-ARBA"/>
</dbReference>
<dbReference type="InterPro" id="IPR014851">
    <property type="entry name" value="BCS1_N"/>
</dbReference>
<evidence type="ECO:0000256" key="6">
    <source>
        <dbReference type="ARBA" id="ARBA00022792"/>
    </source>
</evidence>
<keyword evidence="5 14" id="KW-0547">Nucleotide-binding</keyword>
<dbReference type="InterPro" id="IPR003960">
    <property type="entry name" value="ATPase_AAA_CS"/>
</dbReference>
<keyword evidence="11" id="KW-0472">Membrane</keyword>
<dbReference type="Pfam" id="PF00004">
    <property type="entry name" value="AAA"/>
    <property type="match status" value="1"/>
</dbReference>
<evidence type="ECO:0000313" key="17">
    <source>
        <dbReference type="Proteomes" id="UP000887540"/>
    </source>
</evidence>
<evidence type="ECO:0000256" key="3">
    <source>
        <dbReference type="ARBA" id="ARBA00016942"/>
    </source>
</evidence>
<dbReference type="AlphaFoldDB" id="A0A914EHE5"/>
<organism evidence="17 18">
    <name type="scientific">Acrobeloides nanus</name>
    <dbReference type="NCBI Taxonomy" id="290746"/>
    <lineage>
        <taxon>Eukaryota</taxon>
        <taxon>Metazoa</taxon>
        <taxon>Ecdysozoa</taxon>
        <taxon>Nematoda</taxon>
        <taxon>Chromadorea</taxon>
        <taxon>Rhabditida</taxon>
        <taxon>Tylenchina</taxon>
        <taxon>Cephalobomorpha</taxon>
        <taxon>Cephaloboidea</taxon>
        <taxon>Cephalobidae</taxon>
        <taxon>Acrobeloides</taxon>
    </lineage>
</organism>
<evidence type="ECO:0000256" key="1">
    <source>
        <dbReference type="ARBA" id="ARBA00004434"/>
    </source>
</evidence>
<keyword evidence="8 14" id="KW-0067">ATP-binding</keyword>
<evidence type="ECO:0000256" key="12">
    <source>
        <dbReference type="ARBA" id="ARBA00032816"/>
    </source>
</evidence>
<keyword evidence="4" id="KW-0812">Transmembrane</keyword>
<sequence>MDKNIPHLKEPDFLSNILKPIEPEPSGPSIWNKLYDNLAANPIFAGGAGLAAIGVGLTFAKRFGVIANTQLRRYCVRSLELTNENPAYPWVMSHINLHSKFKANSLFLDSRLEFSESGHARMNHFFTPGTGVHYFNYRGKFVKLERNREKSLIHKDGVRKPFETVTLTTYGIFGRSKPAEFWHSFLASATQEGLSTLKTGLVVYQAIGPEWKRLGNPRKKRPLESVILEGNTLENLFDDVVEFLASEQWYTDRGIPYRRGYLFYGPPGTGKSSFISALAGRLGYSICMLSLSERTLDDLRLNYLINNMPPKSFLLLEDVDAAFAPRDPETPTQQKMYEGLSRVTLSGLLNALDGVASSEERLIFMTTNYKDRLDSALIRPGRVDVQHYFGYCTPEMIQLLFMRFYYPKKVEDIDPKQALAIKQKELLELAKNFSNAVLSLKKNISPAQIQKHLINYKDDTQAAIESVEEIK</sequence>
<evidence type="ECO:0000256" key="7">
    <source>
        <dbReference type="ARBA" id="ARBA00022801"/>
    </source>
</evidence>
<dbReference type="SUPFAM" id="SSF52540">
    <property type="entry name" value="P-loop containing nucleoside triphosphate hydrolases"/>
    <property type="match status" value="1"/>
</dbReference>
<dbReference type="InterPro" id="IPR057495">
    <property type="entry name" value="AAA_lid_BCS1"/>
</dbReference>
<proteinExistence type="inferred from homology"/>
<evidence type="ECO:0000259" key="16">
    <source>
        <dbReference type="SMART" id="SM01024"/>
    </source>
</evidence>
<evidence type="ECO:0000256" key="14">
    <source>
        <dbReference type="RuleBase" id="RU003651"/>
    </source>
</evidence>
<accession>A0A914EHE5</accession>
<dbReference type="InterPro" id="IPR003593">
    <property type="entry name" value="AAA+_ATPase"/>
</dbReference>
<keyword evidence="6" id="KW-0999">Mitochondrion inner membrane</keyword>
<protein>
    <recommendedName>
        <fullName evidence="3">Mitochondrial chaperone BCS1</fullName>
    </recommendedName>
    <alternativeName>
        <fullName evidence="12">BCS1-like protein</fullName>
    </alternativeName>
</protein>
<dbReference type="SMART" id="SM00382">
    <property type="entry name" value="AAA"/>
    <property type="match status" value="1"/>
</dbReference>
<evidence type="ECO:0000256" key="2">
    <source>
        <dbReference type="ARBA" id="ARBA00007448"/>
    </source>
</evidence>
<dbReference type="GO" id="GO:0005743">
    <property type="term" value="C:mitochondrial inner membrane"/>
    <property type="evidence" value="ECO:0007669"/>
    <property type="project" value="UniProtKB-SubCell"/>
</dbReference>
<dbReference type="PROSITE" id="PS00674">
    <property type="entry name" value="AAA"/>
    <property type="match status" value="1"/>
</dbReference>
<dbReference type="Pfam" id="PF25426">
    <property type="entry name" value="AAA_lid_BCS1"/>
    <property type="match status" value="1"/>
</dbReference>
<dbReference type="Gene3D" id="3.40.50.300">
    <property type="entry name" value="P-loop containing nucleotide triphosphate hydrolases"/>
    <property type="match status" value="1"/>
</dbReference>
<evidence type="ECO:0000313" key="18">
    <source>
        <dbReference type="WBParaSite" id="ACRNAN_scaffold79.g25092.t1"/>
    </source>
</evidence>
<evidence type="ECO:0000256" key="8">
    <source>
        <dbReference type="ARBA" id="ARBA00022840"/>
    </source>
</evidence>